<dbReference type="PANTHER" id="PTHR46098">
    <property type="entry name" value="TRNA (CYTOSINE(38)-C(5))-METHYLTRANSFERASE"/>
    <property type="match status" value="1"/>
</dbReference>
<dbReference type="EC" id="2.1.1.37" evidence="1"/>
<dbReference type="Pfam" id="PF13560">
    <property type="entry name" value="HTH_31"/>
    <property type="match status" value="1"/>
</dbReference>
<evidence type="ECO:0000256" key="4">
    <source>
        <dbReference type="ARBA" id="ARBA00022691"/>
    </source>
</evidence>
<keyword evidence="11" id="KW-1185">Reference proteome</keyword>
<comment type="caution">
    <text evidence="10">The sequence shown here is derived from an EMBL/GenBank/DDBJ whole genome shotgun (WGS) entry which is preliminary data.</text>
</comment>
<dbReference type="SUPFAM" id="SSF53335">
    <property type="entry name" value="S-adenosyl-L-methionine-dependent methyltransferases"/>
    <property type="match status" value="1"/>
</dbReference>
<dbReference type="CDD" id="cd00093">
    <property type="entry name" value="HTH_XRE"/>
    <property type="match status" value="1"/>
</dbReference>
<dbReference type="PROSITE" id="PS50943">
    <property type="entry name" value="HTH_CROC1"/>
    <property type="match status" value="1"/>
</dbReference>
<name>A0ABW5DFW7_9HYPH</name>
<dbReference type="InterPro" id="IPR029063">
    <property type="entry name" value="SAM-dependent_MTases_sf"/>
</dbReference>
<dbReference type="GO" id="GO:0032259">
    <property type="term" value="P:methylation"/>
    <property type="evidence" value="ECO:0007669"/>
    <property type="project" value="UniProtKB-KW"/>
</dbReference>
<comment type="catalytic activity">
    <reaction evidence="6">
        <text>a 2'-deoxycytidine in DNA + S-adenosyl-L-methionine = a 5-methyl-2'-deoxycytidine in DNA + S-adenosyl-L-homocysteine + H(+)</text>
        <dbReference type="Rhea" id="RHEA:13681"/>
        <dbReference type="Rhea" id="RHEA-COMP:11369"/>
        <dbReference type="Rhea" id="RHEA-COMP:11370"/>
        <dbReference type="ChEBI" id="CHEBI:15378"/>
        <dbReference type="ChEBI" id="CHEBI:57856"/>
        <dbReference type="ChEBI" id="CHEBI:59789"/>
        <dbReference type="ChEBI" id="CHEBI:85452"/>
        <dbReference type="ChEBI" id="CHEBI:85454"/>
        <dbReference type="EC" id="2.1.1.37"/>
    </reaction>
</comment>
<keyword evidence="2 7" id="KW-0489">Methyltransferase</keyword>
<dbReference type="EMBL" id="JBHUIR010000033">
    <property type="protein sequence ID" value="MFD2260003.1"/>
    <property type="molecule type" value="Genomic_DNA"/>
</dbReference>
<evidence type="ECO:0000256" key="6">
    <source>
        <dbReference type="ARBA" id="ARBA00047422"/>
    </source>
</evidence>
<evidence type="ECO:0000313" key="10">
    <source>
        <dbReference type="EMBL" id="MFD2260003.1"/>
    </source>
</evidence>
<reference evidence="11" key="1">
    <citation type="journal article" date="2019" name="Int. J. Syst. Evol. Microbiol.">
        <title>The Global Catalogue of Microorganisms (GCM) 10K type strain sequencing project: providing services to taxonomists for standard genome sequencing and annotation.</title>
        <authorList>
            <consortium name="The Broad Institute Genomics Platform"/>
            <consortium name="The Broad Institute Genome Sequencing Center for Infectious Disease"/>
            <person name="Wu L."/>
            <person name="Ma J."/>
        </authorList>
    </citation>
    <scope>NUCLEOTIDE SEQUENCE [LARGE SCALE GENOMIC DNA]</scope>
    <source>
        <strain evidence="11">KCTC 23707</strain>
    </source>
</reference>
<dbReference type="SUPFAM" id="SSF47413">
    <property type="entry name" value="lambda repressor-like DNA-binding domains"/>
    <property type="match status" value="1"/>
</dbReference>
<evidence type="ECO:0000256" key="2">
    <source>
        <dbReference type="ARBA" id="ARBA00022603"/>
    </source>
</evidence>
<evidence type="ECO:0000256" key="8">
    <source>
        <dbReference type="SAM" id="MobiDB-lite"/>
    </source>
</evidence>
<gene>
    <name evidence="10" type="primary">dcm</name>
    <name evidence="10" type="ORF">ACFSMZ_09520</name>
</gene>
<evidence type="ECO:0000256" key="5">
    <source>
        <dbReference type="ARBA" id="ARBA00022747"/>
    </source>
</evidence>
<accession>A0ABW5DFW7</accession>
<comment type="similarity">
    <text evidence="7">Belongs to the class I-like SAM-binding methyltransferase superfamily. C5-methyltransferase family.</text>
</comment>
<feature type="non-terminal residue" evidence="10">
    <location>
        <position position="183"/>
    </location>
</feature>
<dbReference type="PROSITE" id="PS00094">
    <property type="entry name" value="C5_MTASE_1"/>
    <property type="match status" value="1"/>
</dbReference>
<feature type="region of interest" description="Disordered" evidence="8">
    <location>
        <begin position="163"/>
        <end position="183"/>
    </location>
</feature>
<dbReference type="InterPro" id="IPR001525">
    <property type="entry name" value="C5_MeTfrase"/>
</dbReference>
<sequence>MNEFSELRQLAGLSIPETASRLGYTERQVYRWERGESRPRKGVLDLLRTFGATGRGAHPPRNASFTFIDLFAGIGGFRLGFEAIGGKCTFTSEWDRFSQQTYKANFPNDDHVVAGDVTKIDASEIPAHDVLLAGFPCQPFSLAGISKLNSLNRKHGFQCDMSTAVQNPATRRRKTRPGGSGLR</sequence>
<proteinExistence type="inferred from homology"/>
<dbReference type="InterPro" id="IPR050750">
    <property type="entry name" value="C5-MTase"/>
</dbReference>
<dbReference type="PANTHER" id="PTHR46098:SF1">
    <property type="entry name" value="TRNA (CYTOSINE(38)-C(5))-METHYLTRANSFERASE"/>
    <property type="match status" value="1"/>
</dbReference>
<protein>
    <recommendedName>
        <fullName evidence="1">DNA (cytosine-5-)-methyltransferase</fullName>
        <ecNumber evidence="1">2.1.1.37</ecNumber>
    </recommendedName>
</protein>
<evidence type="ECO:0000313" key="11">
    <source>
        <dbReference type="Proteomes" id="UP001597373"/>
    </source>
</evidence>
<dbReference type="NCBIfam" id="TIGR00675">
    <property type="entry name" value="dcm"/>
    <property type="match status" value="1"/>
</dbReference>
<dbReference type="PROSITE" id="PS51679">
    <property type="entry name" value="SAM_MT_C5"/>
    <property type="match status" value="1"/>
</dbReference>
<dbReference type="RefSeq" id="WP_378188498.1">
    <property type="nucleotide sequence ID" value="NZ_JBHUIR010000033.1"/>
</dbReference>
<keyword evidence="5" id="KW-0680">Restriction system</keyword>
<dbReference type="Proteomes" id="UP001597373">
    <property type="component" value="Unassembled WGS sequence"/>
</dbReference>
<evidence type="ECO:0000256" key="1">
    <source>
        <dbReference type="ARBA" id="ARBA00011975"/>
    </source>
</evidence>
<dbReference type="Pfam" id="PF00145">
    <property type="entry name" value="DNA_methylase"/>
    <property type="match status" value="1"/>
</dbReference>
<evidence type="ECO:0000256" key="3">
    <source>
        <dbReference type="ARBA" id="ARBA00022679"/>
    </source>
</evidence>
<dbReference type="Gene3D" id="3.40.50.150">
    <property type="entry name" value="Vaccinia Virus protein VP39"/>
    <property type="match status" value="1"/>
</dbReference>
<feature type="active site" evidence="7">
    <location>
        <position position="137"/>
    </location>
</feature>
<dbReference type="GO" id="GO:0003886">
    <property type="term" value="F:DNA (cytosine-5-)-methyltransferase activity"/>
    <property type="evidence" value="ECO:0007669"/>
    <property type="project" value="UniProtKB-EC"/>
</dbReference>
<dbReference type="InterPro" id="IPR010982">
    <property type="entry name" value="Lambda_DNA-bd_dom_sf"/>
</dbReference>
<dbReference type="Gene3D" id="1.10.260.40">
    <property type="entry name" value="lambda repressor-like DNA-binding domains"/>
    <property type="match status" value="1"/>
</dbReference>
<organism evidence="10 11">
    <name type="scientific">Chelativorans composti</name>
    <dbReference type="NCBI Taxonomy" id="768533"/>
    <lineage>
        <taxon>Bacteria</taxon>
        <taxon>Pseudomonadati</taxon>
        <taxon>Pseudomonadota</taxon>
        <taxon>Alphaproteobacteria</taxon>
        <taxon>Hyphomicrobiales</taxon>
        <taxon>Phyllobacteriaceae</taxon>
        <taxon>Chelativorans</taxon>
    </lineage>
</organism>
<dbReference type="SMART" id="SM00530">
    <property type="entry name" value="HTH_XRE"/>
    <property type="match status" value="1"/>
</dbReference>
<keyword evidence="4 7" id="KW-0949">S-adenosyl-L-methionine</keyword>
<feature type="domain" description="HTH cro/C1-type" evidence="9">
    <location>
        <begin position="6"/>
        <end position="47"/>
    </location>
</feature>
<dbReference type="InterPro" id="IPR001387">
    <property type="entry name" value="Cro/C1-type_HTH"/>
</dbReference>
<evidence type="ECO:0000256" key="7">
    <source>
        <dbReference type="PROSITE-ProRule" id="PRU01016"/>
    </source>
</evidence>
<dbReference type="InterPro" id="IPR018117">
    <property type="entry name" value="C5_DNA_meth_AS"/>
</dbReference>
<evidence type="ECO:0000259" key="9">
    <source>
        <dbReference type="PROSITE" id="PS50943"/>
    </source>
</evidence>
<keyword evidence="3 7" id="KW-0808">Transferase</keyword>